<feature type="domain" description="Heterokaryon incompatibility" evidence="6">
    <location>
        <begin position="359"/>
        <end position="439"/>
    </location>
</feature>
<protein>
    <submittedName>
        <fullName evidence="7">Protein RTA1</fullName>
    </submittedName>
</protein>
<feature type="transmembrane region" description="Helical" evidence="5">
    <location>
        <begin position="114"/>
        <end position="138"/>
    </location>
</feature>
<dbReference type="GO" id="GO:0016020">
    <property type="term" value="C:membrane"/>
    <property type="evidence" value="ECO:0007669"/>
    <property type="project" value="UniProtKB-SubCell"/>
</dbReference>
<feature type="transmembrane region" description="Helical" evidence="5">
    <location>
        <begin position="73"/>
        <end position="93"/>
    </location>
</feature>
<dbReference type="InterPro" id="IPR010730">
    <property type="entry name" value="HET"/>
</dbReference>
<organism evidence="7 8">
    <name type="scientific">Aspergillus flavus</name>
    <dbReference type="NCBI Taxonomy" id="5059"/>
    <lineage>
        <taxon>Eukaryota</taxon>
        <taxon>Fungi</taxon>
        <taxon>Dikarya</taxon>
        <taxon>Ascomycota</taxon>
        <taxon>Pezizomycotina</taxon>
        <taxon>Eurotiomycetes</taxon>
        <taxon>Eurotiomycetidae</taxon>
        <taxon>Eurotiales</taxon>
        <taxon>Aspergillaceae</taxon>
        <taxon>Aspergillus</taxon>
        <taxon>Aspergillus subgen. Circumdati</taxon>
    </lineage>
</organism>
<evidence type="ECO:0000256" key="1">
    <source>
        <dbReference type="ARBA" id="ARBA00004141"/>
    </source>
</evidence>
<evidence type="ECO:0000313" key="8">
    <source>
        <dbReference type="Proteomes" id="UP000275480"/>
    </source>
</evidence>
<dbReference type="PANTHER" id="PTHR31465">
    <property type="entry name" value="PROTEIN RTA1-RELATED"/>
    <property type="match status" value="1"/>
</dbReference>
<feature type="transmembrane region" description="Helical" evidence="5">
    <location>
        <begin position="38"/>
        <end position="61"/>
    </location>
</feature>
<dbReference type="PANTHER" id="PTHR31465:SF35">
    <property type="entry name" value="RTA1 DOMAIN PROTEIN-RELATED"/>
    <property type="match status" value="1"/>
</dbReference>
<feature type="transmembrane region" description="Helical" evidence="5">
    <location>
        <begin position="228"/>
        <end position="248"/>
    </location>
</feature>
<dbReference type="EMBL" id="QQZZ01000130">
    <property type="protein sequence ID" value="RMZ39647.1"/>
    <property type="molecule type" value="Genomic_DNA"/>
</dbReference>
<keyword evidence="3 5" id="KW-1133">Transmembrane helix</keyword>
<comment type="subcellular location">
    <subcellularLocation>
        <location evidence="1">Membrane</location>
        <topology evidence="1">Multi-pass membrane protein</topology>
    </subcellularLocation>
</comment>
<evidence type="ECO:0000313" key="7">
    <source>
        <dbReference type="EMBL" id="RMZ39647.1"/>
    </source>
</evidence>
<evidence type="ECO:0000256" key="4">
    <source>
        <dbReference type="ARBA" id="ARBA00023136"/>
    </source>
</evidence>
<reference evidence="7 8" key="1">
    <citation type="submission" date="2018-07" db="EMBL/GenBank/DDBJ databases">
        <title>Identification of spontaneous genetic mutation associated with occurrence of a yellow conidial color mutant of Aspergillus flavus.</title>
        <authorList>
            <person name="Chang P.-K."/>
            <person name="Mack B.M."/>
            <person name="Scharfenstein L."/>
            <person name="Gilbert M.K."/>
        </authorList>
    </citation>
    <scope>NUCLEOTIDE SEQUENCE [LARGE SCALE GENOMIC DNA]</scope>
    <source>
        <strain evidence="7 8">CA14</strain>
    </source>
</reference>
<evidence type="ECO:0000256" key="3">
    <source>
        <dbReference type="ARBA" id="ARBA00022989"/>
    </source>
</evidence>
<feature type="transmembrane region" description="Helical" evidence="5">
    <location>
        <begin position="12"/>
        <end position="31"/>
    </location>
</feature>
<comment type="caution">
    <text evidence="7">The sequence shown here is derived from an EMBL/GenBank/DDBJ whole genome shotgun (WGS) entry which is preliminary data.</text>
</comment>
<feature type="transmembrane region" description="Helical" evidence="5">
    <location>
        <begin position="194"/>
        <end position="216"/>
    </location>
</feature>
<gene>
    <name evidence="7" type="ORF">CA14_009992</name>
</gene>
<accession>A0AB74C376</accession>
<proteinExistence type="predicted"/>
<dbReference type="Pfam" id="PF04479">
    <property type="entry name" value="RTA1"/>
    <property type="match status" value="1"/>
</dbReference>
<name>A0AB74C376_ASPFL</name>
<dbReference type="InterPro" id="IPR007568">
    <property type="entry name" value="RTA1"/>
</dbReference>
<keyword evidence="2 5" id="KW-0812">Transmembrane</keyword>
<dbReference type="Pfam" id="PF06985">
    <property type="entry name" value="HET"/>
    <property type="match status" value="1"/>
</dbReference>
<evidence type="ECO:0000259" key="6">
    <source>
        <dbReference type="Pfam" id="PF06985"/>
    </source>
</evidence>
<evidence type="ECO:0000256" key="5">
    <source>
        <dbReference type="SAM" id="Phobius"/>
    </source>
</evidence>
<sequence length="439" mass="49248">MEFTFYYYTPSGAAGGIFVALFALSTLLHLYQLLRTRTWFMIPFAIGGILETIGYVGRVLSTNEAPNYTKGPYIMQSALILIAPAFLAASIYMTLGRIITMLQAEQYSIIPLRWLTKIFVAGDVLSFLMQASGAGLMVSADDPSTGEHVIIGGLFVQIIFFGFFVITAIVFELRMAKKHIGASAEAGRIWRRHMIALYVTSVLILVRSVVRVVEYLDGYDGFLMKHEVFIYVFDALLMFVAMAVLNYIHPSQINCLLDRGDQYFENFVVTRKYGPSATHEMEVDRDSLATVFRGRLPRDTLDTAACHHFASWTVDCNNQHRSCATAPKPLPTRLIDVGSEASGDLVKLVEFNGETRGHYVTLSYCWGGDSTSATTRSNVASMKEGICLRDLPQTFQDARLMTRALDVQYLWIDRLCIYQDDVEDWERESSNMGSIYANA</sequence>
<keyword evidence="4 5" id="KW-0472">Membrane</keyword>
<dbReference type="Proteomes" id="UP000275480">
    <property type="component" value="Unassembled WGS sequence"/>
</dbReference>
<feature type="transmembrane region" description="Helical" evidence="5">
    <location>
        <begin position="150"/>
        <end position="173"/>
    </location>
</feature>
<evidence type="ECO:0000256" key="2">
    <source>
        <dbReference type="ARBA" id="ARBA00022692"/>
    </source>
</evidence>
<dbReference type="AlphaFoldDB" id="A0AB74C376"/>